<dbReference type="EMBL" id="CP002819">
    <property type="protein sequence ID" value="AEG67605.1"/>
    <property type="molecule type" value="Genomic_DNA"/>
</dbReference>
<reference evidence="1 2" key="1">
    <citation type="journal article" date="2011" name="J. Bacteriol.">
        <title>Complete genome sequence of the plant pathogen Ralstonia solanacearum strain Po82.</title>
        <authorList>
            <person name="Xu J."/>
            <person name="Zheng H.J."/>
            <person name="Liu L."/>
            <person name="Pan Z.C."/>
            <person name="Prior P."/>
            <person name="Tang B."/>
            <person name="Xu J.S."/>
            <person name="Zhang H."/>
            <person name="Tian Q."/>
            <person name="Zhang L.Q."/>
            <person name="Feng J."/>
        </authorList>
    </citation>
    <scope>NUCLEOTIDE SEQUENCE [LARGE SCALE GENOMIC DNA]</scope>
    <source>
        <strain evidence="1 2">Po82</strain>
    </source>
</reference>
<name>F6G6R1_RALS8</name>
<organism evidence="1 2">
    <name type="scientific">Ralstonia solanacearum (strain Po82)</name>
    <dbReference type="NCBI Taxonomy" id="1031711"/>
    <lineage>
        <taxon>Bacteria</taxon>
        <taxon>Pseudomonadati</taxon>
        <taxon>Pseudomonadota</taxon>
        <taxon>Betaproteobacteria</taxon>
        <taxon>Burkholderiales</taxon>
        <taxon>Burkholderiaceae</taxon>
        <taxon>Ralstonia</taxon>
        <taxon>Ralstonia solanacearum species complex</taxon>
    </lineage>
</organism>
<gene>
    <name evidence="1" type="ordered locus">RSPO_c00301</name>
</gene>
<dbReference type="PATRIC" id="fig|1031711.3.peg.292"/>
<proteinExistence type="predicted"/>
<evidence type="ECO:0000313" key="2">
    <source>
        <dbReference type="Proteomes" id="UP000007953"/>
    </source>
</evidence>
<protein>
    <submittedName>
        <fullName evidence="1">Uncharacterized protein</fullName>
    </submittedName>
</protein>
<dbReference type="AlphaFoldDB" id="F6G6R1"/>
<dbReference type="HOGENOM" id="CLU_3315854_0_0_4"/>
<accession>F6G6R1</accession>
<dbReference type="KEGG" id="rsn:RSPO_c00301"/>
<sequence>MMGVLIHAENSPFLVAVRDGAPAFFVLPFYERAEYIGGA</sequence>
<dbReference type="Proteomes" id="UP000007953">
    <property type="component" value="Chromosome"/>
</dbReference>
<evidence type="ECO:0000313" key="1">
    <source>
        <dbReference type="EMBL" id="AEG67605.1"/>
    </source>
</evidence>